<gene>
    <name evidence="7" type="ORF">CEXT_752871</name>
</gene>
<evidence type="ECO:0000256" key="2">
    <source>
        <dbReference type="ARBA" id="ARBA00022525"/>
    </source>
</evidence>
<dbReference type="PANTHER" id="PTHR12352">
    <property type="entry name" value="SECRETED MODULAR CALCIUM-BINDING PROTEIN"/>
    <property type="match status" value="1"/>
</dbReference>
<keyword evidence="8" id="KW-1185">Reference proteome</keyword>
<evidence type="ECO:0000313" key="7">
    <source>
        <dbReference type="EMBL" id="GIY42972.1"/>
    </source>
</evidence>
<dbReference type="SMART" id="SM00211">
    <property type="entry name" value="TY"/>
    <property type="match status" value="1"/>
</dbReference>
<evidence type="ECO:0000256" key="4">
    <source>
        <dbReference type="ARBA" id="ARBA00023157"/>
    </source>
</evidence>
<sequence>MPHLSPHVTCLSWCGNRCGMINFRDTGRLQIVQVSQISKLKEVKVSQVSKPLDHFAHCTIPELKQKFNMLCKLFLLAGVLVAVGAITSATECEKQKEEALQAVHAGMFFFSNSNFQKENFLCFYFAIRMFGRFVPECDFDGTFAKVQCSGSTGYCYCVDPVTGVKTSTPTRGMVKCD</sequence>
<dbReference type="Gene3D" id="4.10.800.10">
    <property type="entry name" value="Thyroglobulin type-1"/>
    <property type="match status" value="1"/>
</dbReference>
<evidence type="ECO:0000313" key="8">
    <source>
        <dbReference type="Proteomes" id="UP001054945"/>
    </source>
</evidence>
<dbReference type="InterPro" id="IPR051950">
    <property type="entry name" value="Dev_reg/Prot_inhib"/>
</dbReference>
<keyword evidence="4 5" id="KW-1015">Disulfide bond</keyword>
<dbReference type="Pfam" id="PF00086">
    <property type="entry name" value="Thyroglobulin_1"/>
    <property type="match status" value="1"/>
</dbReference>
<dbReference type="PROSITE" id="PS51162">
    <property type="entry name" value="THYROGLOBULIN_1_2"/>
    <property type="match status" value="1"/>
</dbReference>
<name>A0AAV4TDN1_CAEEX</name>
<dbReference type="CDD" id="cd00191">
    <property type="entry name" value="TY"/>
    <property type="match status" value="1"/>
</dbReference>
<dbReference type="SUPFAM" id="SSF57610">
    <property type="entry name" value="Thyroglobulin type-1 domain"/>
    <property type="match status" value="1"/>
</dbReference>
<dbReference type="GO" id="GO:0005615">
    <property type="term" value="C:extracellular space"/>
    <property type="evidence" value="ECO:0007669"/>
    <property type="project" value="TreeGrafter"/>
</dbReference>
<protein>
    <recommendedName>
        <fullName evidence="6">Thyroglobulin type-1 domain-containing protein</fullName>
    </recommendedName>
</protein>
<proteinExistence type="predicted"/>
<keyword evidence="2" id="KW-0964">Secreted</keyword>
<reference evidence="7 8" key="1">
    <citation type="submission" date="2021-06" db="EMBL/GenBank/DDBJ databases">
        <title>Caerostris extrusa draft genome.</title>
        <authorList>
            <person name="Kono N."/>
            <person name="Arakawa K."/>
        </authorList>
    </citation>
    <scope>NUCLEOTIDE SEQUENCE [LARGE SCALE GENOMIC DNA]</scope>
</reference>
<evidence type="ECO:0000256" key="5">
    <source>
        <dbReference type="PROSITE-ProRule" id="PRU00500"/>
    </source>
</evidence>
<dbReference type="Proteomes" id="UP001054945">
    <property type="component" value="Unassembled WGS sequence"/>
</dbReference>
<evidence type="ECO:0000259" key="6">
    <source>
        <dbReference type="PROSITE" id="PS51162"/>
    </source>
</evidence>
<dbReference type="AlphaFoldDB" id="A0AAV4TDN1"/>
<comment type="subcellular location">
    <subcellularLocation>
        <location evidence="1">Secreted</location>
    </subcellularLocation>
</comment>
<comment type="caution">
    <text evidence="7">The sequence shown here is derived from an EMBL/GenBank/DDBJ whole genome shotgun (WGS) entry which is preliminary data.</text>
</comment>
<evidence type="ECO:0000256" key="1">
    <source>
        <dbReference type="ARBA" id="ARBA00004613"/>
    </source>
</evidence>
<dbReference type="PANTHER" id="PTHR12352:SF3">
    <property type="entry name" value="NIDOGEN-2"/>
    <property type="match status" value="1"/>
</dbReference>
<dbReference type="PROSITE" id="PS00484">
    <property type="entry name" value="THYROGLOBULIN_1_1"/>
    <property type="match status" value="1"/>
</dbReference>
<feature type="domain" description="Thyroglobulin type-1" evidence="6">
    <location>
        <begin position="89"/>
        <end position="176"/>
    </location>
</feature>
<feature type="disulfide bond" evidence="5">
    <location>
        <begin position="148"/>
        <end position="155"/>
    </location>
</feature>
<dbReference type="EMBL" id="BPLR01010914">
    <property type="protein sequence ID" value="GIY42972.1"/>
    <property type="molecule type" value="Genomic_DNA"/>
</dbReference>
<keyword evidence="3" id="KW-0677">Repeat</keyword>
<organism evidence="7 8">
    <name type="scientific">Caerostris extrusa</name>
    <name type="common">Bark spider</name>
    <name type="synonym">Caerostris bankana</name>
    <dbReference type="NCBI Taxonomy" id="172846"/>
    <lineage>
        <taxon>Eukaryota</taxon>
        <taxon>Metazoa</taxon>
        <taxon>Ecdysozoa</taxon>
        <taxon>Arthropoda</taxon>
        <taxon>Chelicerata</taxon>
        <taxon>Arachnida</taxon>
        <taxon>Araneae</taxon>
        <taxon>Araneomorphae</taxon>
        <taxon>Entelegynae</taxon>
        <taxon>Araneoidea</taxon>
        <taxon>Araneidae</taxon>
        <taxon>Caerostris</taxon>
    </lineage>
</organism>
<dbReference type="InterPro" id="IPR000716">
    <property type="entry name" value="Thyroglobulin_1"/>
</dbReference>
<dbReference type="InterPro" id="IPR036857">
    <property type="entry name" value="Thyroglobulin_1_sf"/>
</dbReference>
<evidence type="ECO:0000256" key="3">
    <source>
        <dbReference type="ARBA" id="ARBA00022737"/>
    </source>
</evidence>
<accession>A0AAV4TDN1</accession>
<comment type="caution">
    <text evidence="5">Lacks conserved residue(s) required for the propagation of feature annotation.</text>
</comment>